<evidence type="ECO:0000313" key="8">
    <source>
        <dbReference type="Proteomes" id="UP000244803"/>
    </source>
</evidence>
<dbReference type="InterPro" id="IPR037185">
    <property type="entry name" value="EmrE-like"/>
</dbReference>
<feature type="transmembrane region" description="Helical" evidence="5">
    <location>
        <begin position="190"/>
        <end position="207"/>
    </location>
</feature>
<dbReference type="InterPro" id="IPR050638">
    <property type="entry name" value="AA-Vitamin_Transporters"/>
</dbReference>
<name>A0A976M5U7_THEOR</name>
<dbReference type="PANTHER" id="PTHR32322">
    <property type="entry name" value="INNER MEMBRANE TRANSPORTER"/>
    <property type="match status" value="1"/>
</dbReference>
<accession>A0A976M5U7</accession>
<keyword evidence="2 5" id="KW-0812">Transmembrane</keyword>
<feature type="transmembrane region" description="Helical" evidence="5">
    <location>
        <begin position="64"/>
        <end position="81"/>
    </location>
</feature>
<dbReference type="Proteomes" id="UP000244803">
    <property type="component" value="Chromosome 3"/>
</dbReference>
<evidence type="ECO:0000256" key="2">
    <source>
        <dbReference type="ARBA" id="ARBA00022692"/>
    </source>
</evidence>
<reference evidence="7" key="1">
    <citation type="submission" date="2022-07" db="EMBL/GenBank/DDBJ databases">
        <title>Evaluation of T. orientalis genome assembly methods using nanopore sequencing and analysis of variation between genomes.</title>
        <authorList>
            <person name="Yam J."/>
            <person name="Micallef M.L."/>
            <person name="Liu M."/>
            <person name="Djordjevic S.P."/>
            <person name="Bogema D.R."/>
            <person name="Jenkins C."/>
        </authorList>
    </citation>
    <scope>NUCLEOTIDE SEQUENCE</scope>
    <source>
        <strain evidence="7">Fish Creek</strain>
    </source>
</reference>
<sequence length="315" mass="34533">MVKFWRQIPDLESNEENSSYNELTHLGECTCEGNALEELCEFCLKKQQDSSLISRLSAVLPRQGPVLTANMLMILSILLYSGNSVVIKKYIVLGGTGPGYLFLRSIITVPFFLITYAINRKNDKSILVLNENRKTNSIMLIACLSGAIRQSLLPFIMEGSEASTLGIVAPSVPLVTAVISHAFKVEKLTRITVICLVISTAGLVFALDLIDKFLSSSHLSYYLLLLIPITKSFQVVFLKMSSDKFESLQLVANQVLISMVFCFPVSIIVSLSKAGSLSKAASMLLNFTCSGSNCGFTVPDSEAVLHNDTGSDYFR</sequence>
<comment type="subcellular location">
    <subcellularLocation>
        <location evidence="1">Membrane</location>
        <topology evidence="1">Multi-pass membrane protein</topology>
    </subcellularLocation>
</comment>
<gene>
    <name evidence="7" type="ORF">MACJ_002237</name>
</gene>
<organism evidence="7 8">
    <name type="scientific">Theileria orientalis</name>
    <dbReference type="NCBI Taxonomy" id="68886"/>
    <lineage>
        <taxon>Eukaryota</taxon>
        <taxon>Sar</taxon>
        <taxon>Alveolata</taxon>
        <taxon>Apicomplexa</taxon>
        <taxon>Aconoidasida</taxon>
        <taxon>Piroplasmida</taxon>
        <taxon>Theileriidae</taxon>
        <taxon>Theileria</taxon>
    </lineage>
</organism>
<dbReference type="OrthoDB" id="361685at2759"/>
<dbReference type="InterPro" id="IPR000620">
    <property type="entry name" value="EamA_dom"/>
</dbReference>
<keyword evidence="3 5" id="KW-1133">Transmembrane helix</keyword>
<evidence type="ECO:0000256" key="3">
    <source>
        <dbReference type="ARBA" id="ARBA00022989"/>
    </source>
</evidence>
<keyword evidence="4 5" id="KW-0472">Membrane</keyword>
<dbReference type="SUPFAM" id="SSF103481">
    <property type="entry name" value="Multidrug resistance efflux transporter EmrE"/>
    <property type="match status" value="1"/>
</dbReference>
<evidence type="ECO:0000256" key="4">
    <source>
        <dbReference type="ARBA" id="ARBA00023136"/>
    </source>
</evidence>
<dbReference type="AlphaFoldDB" id="A0A976M5U7"/>
<feature type="transmembrane region" description="Helical" evidence="5">
    <location>
        <begin position="219"/>
        <end position="238"/>
    </location>
</feature>
<dbReference type="EMBL" id="CP056066">
    <property type="protein sequence ID" value="UKJ88991.2"/>
    <property type="molecule type" value="Genomic_DNA"/>
</dbReference>
<protein>
    <recommendedName>
        <fullName evidence="6">EamA domain-containing protein</fullName>
    </recommendedName>
</protein>
<feature type="domain" description="EamA" evidence="6">
    <location>
        <begin position="69"/>
        <end position="206"/>
    </location>
</feature>
<evidence type="ECO:0000259" key="6">
    <source>
        <dbReference type="Pfam" id="PF00892"/>
    </source>
</evidence>
<feature type="transmembrane region" description="Helical" evidence="5">
    <location>
        <begin position="101"/>
        <end position="118"/>
    </location>
</feature>
<dbReference type="Pfam" id="PF00892">
    <property type="entry name" value="EamA"/>
    <property type="match status" value="1"/>
</dbReference>
<evidence type="ECO:0000256" key="1">
    <source>
        <dbReference type="ARBA" id="ARBA00004141"/>
    </source>
</evidence>
<dbReference type="PANTHER" id="PTHR32322:SF2">
    <property type="entry name" value="EAMA DOMAIN-CONTAINING PROTEIN"/>
    <property type="match status" value="1"/>
</dbReference>
<proteinExistence type="predicted"/>
<feature type="transmembrane region" description="Helical" evidence="5">
    <location>
        <begin position="250"/>
        <end position="271"/>
    </location>
</feature>
<evidence type="ECO:0000313" key="7">
    <source>
        <dbReference type="EMBL" id="UKJ88991.2"/>
    </source>
</evidence>
<feature type="transmembrane region" description="Helical" evidence="5">
    <location>
        <begin position="163"/>
        <end position="183"/>
    </location>
</feature>
<dbReference type="GO" id="GO:0016020">
    <property type="term" value="C:membrane"/>
    <property type="evidence" value="ECO:0007669"/>
    <property type="project" value="UniProtKB-SubCell"/>
</dbReference>
<evidence type="ECO:0000256" key="5">
    <source>
        <dbReference type="SAM" id="Phobius"/>
    </source>
</evidence>